<evidence type="ECO:0000313" key="2">
    <source>
        <dbReference type="EMBL" id="MBU8866608.1"/>
    </source>
</evidence>
<dbReference type="EMBL" id="JAHOPC010000005">
    <property type="protein sequence ID" value="MBU8866608.1"/>
    <property type="molecule type" value="Genomic_DNA"/>
</dbReference>
<dbReference type="RefSeq" id="WP_216924739.1">
    <property type="nucleotide sequence ID" value="NZ_JAHOPC010000005.1"/>
</dbReference>
<evidence type="ECO:0000256" key="1">
    <source>
        <dbReference type="SAM" id="Phobius"/>
    </source>
</evidence>
<keyword evidence="3" id="KW-1185">Reference proteome</keyword>
<comment type="caution">
    <text evidence="2">The sequence shown here is derived from an EMBL/GenBank/DDBJ whole genome shotgun (WGS) entry which is preliminary data.</text>
</comment>
<protein>
    <recommendedName>
        <fullName evidence="4">DUF1707 domain-containing protein</fullName>
    </recommendedName>
</protein>
<feature type="transmembrane region" description="Helical" evidence="1">
    <location>
        <begin position="65"/>
        <end position="88"/>
    </location>
</feature>
<name>A0ABS6I4E3_9MICC</name>
<evidence type="ECO:0000313" key="3">
    <source>
        <dbReference type="Proteomes" id="UP000824166"/>
    </source>
</evidence>
<proteinExistence type="predicted"/>
<keyword evidence="1" id="KW-0812">Transmembrane</keyword>
<feature type="transmembrane region" description="Helical" evidence="1">
    <location>
        <begin position="94"/>
        <end position="112"/>
    </location>
</feature>
<sequence length="121" mass="12951">METSTQQDLVYSLRRRGVAEDKIPGLLEKANEKSLSLGDQFSVPDFVAGVPRGTGLSKGTKIGRVAAIFILVGIAAQLLLSGVLGMHLGFPGVLYYYGAVLAGLSVLVFSAYRVDRKLPRL</sequence>
<keyword evidence="1" id="KW-0472">Membrane</keyword>
<organism evidence="2 3">
    <name type="scientific">Paenarthrobacter aromaticivorans</name>
    <dbReference type="NCBI Taxonomy" id="2849150"/>
    <lineage>
        <taxon>Bacteria</taxon>
        <taxon>Bacillati</taxon>
        <taxon>Actinomycetota</taxon>
        <taxon>Actinomycetes</taxon>
        <taxon>Micrococcales</taxon>
        <taxon>Micrococcaceae</taxon>
        <taxon>Paenarthrobacter</taxon>
    </lineage>
</organism>
<dbReference type="Proteomes" id="UP000824166">
    <property type="component" value="Unassembled WGS sequence"/>
</dbReference>
<accession>A0ABS6I4E3</accession>
<gene>
    <name evidence="2" type="ORF">KSW38_09935</name>
</gene>
<keyword evidence="1" id="KW-1133">Transmembrane helix</keyword>
<evidence type="ECO:0008006" key="4">
    <source>
        <dbReference type="Google" id="ProtNLM"/>
    </source>
</evidence>
<reference evidence="2 3" key="1">
    <citation type="submission" date="2021-06" db="EMBL/GenBank/DDBJ databases">
        <authorList>
            <person name="Jeong J.W."/>
        </authorList>
    </citation>
    <scope>NUCLEOTIDE SEQUENCE [LARGE SCALE GENOMIC DNA]</scope>
    <source>
        <strain evidence="2 3">MMS21-TAE1-1</strain>
    </source>
</reference>